<dbReference type="PANTHER" id="PTHR42760">
    <property type="entry name" value="SHORT-CHAIN DEHYDROGENASES/REDUCTASES FAMILY MEMBER"/>
    <property type="match status" value="1"/>
</dbReference>
<dbReference type="SUPFAM" id="SSF51735">
    <property type="entry name" value="NAD(P)-binding Rossmann-fold domains"/>
    <property type="match status" value="1"/>
</dbReference>
<reference evidence="10" key="1">
    <citation type="submission" date="2017-08" db="EMBL/GenBank/DDBJ databases">
        <authorList>
            <person name="Varghese N."/>
            <person name="Submissions S."/>
        </authorList>
    </citation>
    <scope>NUCLEOTIDE SEQUENCE [LARGE SCALE GENOMIC DNA]</scope>
    <source>
        <strain evidence="10">DSM 23173</strain>
    </source>
</reference>
<sequence>MARLSDKVAIITGAARGMGAVHAKKFIENGAKVIVTDILEDEGKALVNELGENAMFIKHDVTSEEDWESVVAKAKEKFGTVDILVNNAGIDLPAQNIEDVETEQFRKITDINQTSVFFGMRAVAPVMKENNKGSIVNISSLAGIIGANQKIAYTASKFAVRGMTKAAALELGEFNIRVNSVHPGFIATDMTYHLINDELEQSFPLKRAGRIEEVSGMVIYLASDESSYSTGAEFVIDGGLGAQ</sequence>
<dbReference type="GO" id="GO:0008206">
    <property type="term" value="P:bile acid metabolic process"/>
    <property type="evidence" value="ECO:0007669"/>
    <property type="project" value="UniProtKB-ARBA"/>
</dbReference>
<comment type="similarity">
    <text evidence="2">Belongs to the short-chain dehydrogenases/reductases (SDR) family.</text>
</comment>
<protein>
    <recommendedName>
        <fullName evidence="4">Diacetyl reductase [(S)-acetoin forming]</fullName>
        <ecNumber evidence="3">1.1.1.304</ecNumber>
    </recommendedName>
    <alternativeName>
        <fullName evidence="6">Acetoin(diacetyl) reductase</fullName>
    </alternativeName>
    <alternativeName>
        <fullName evidence="7">Meso-2,3-butanediol dehydrogenase</fullName>
    </alternativeName>
</protein>
<evidence type="ECO:0000256" key="4">
    <source>
        <dbReference type="ARBA" id="ARBA00016110"/>
    </source>
</evidence>
<evidence type="ECO:0000256" key="5">
    <source>
        <dbReference type="ARBA" id="ARBA00023002"/>
    </source>
</evidence>
<dbReference type="InterPro" id="IPR020904">
    <property type="entry name" value="Sc_DH/Rdtase_CS"/>
</dbReference>
<evidence type="ECO:0000256" key="1">
    <source>
        <dbReference type="ARBA" id="ARBA00003200"/>
    </source>
</evidence>
<evidence type="ECO:0000313" key="9">
    <source>
        <dbReference type="EMBL" id="SOC40729.1"/>
    </source>
</evidence>
<evidence type="ECO:0000256" key="7">
    <source>
        <dbReference type="ARBA" id="ARBA00031758"/>
    </source>
</evidence>
<proteinExistence type="inferred from homology"/>
<evidence type="ECO:0000256" key="6">
    <source>
        <dbReference type="ARBA" id="ARBA00029989"/>
    </source>
</evidence>
<dbReference type="NCBIfam" id="NF005559">
    <property type="entry name" value="PRK07231.1"/>
    <property type="match status" value="1"/>
</dbReference>
<accession>A0A285UFW4</accession>
<keyword evidence="10" id="KW-1185">Reference proteome</keyword>
<dbReference type="PANTHER" id="PTHR42760:SF133">
    <property type="entry name" value="3-OXOACYL-[ACYL-CARRIER-PROTEIN] REDUCTASE"/>
    <property type="match status" value="1"/>
</dbReference>
<dbReference type="EMBL" id="OBQF01000002">
    <property type="protein sequence ID" value="SOC40729.1"/>
    <property type="molecule type" value="Genomic_DNA"/>
</dbReference>
<dbReference type="EC" id="1.1.1.304" evidence="3"/>
<dbReference type="RefSeq" id="WP_097039914.1">
    <property type="nucleotide sequence ID" value="NZ_OBQF01000002.1"/>
</dbReference>
<comment type="catalytic activity">
    <reaction evidence="8">
        <text>(S)-acetoin + NAD(+) = diacetyl + NADH + H(+)</text>
        <dbReference type="Rhea" id="RHEA:27286"/>
        <dbReference type="ChEBI" id="CHEBI:15378"/>
        <dbReference type="ChEBI" id="CHEBI:15687"/>
        <dbReference type="ChEBI" id="CHEBI:16583"/>
        <dbReference type="ChEBI" id="CHEBI:57540"/>
        <dbReference type="ChEBI" id="CHEBI:57945"/>
        <dbReference type="EC" id="1.1.1.304"/>
    </reaction>
</comment>
<dbReference type="PROSITE" id="PS00061">
    <property type="entry name" value="ADH_SHORT"/>
    <property type="match status" value="1"/>
</dbReference>
<organism evidence="9 10">
    <name type="scientific">Salinicoccus kekensis</name>
    <dbReference type="NCBI Taxonomy" id="714307"/>
    <lineage>
        <taxon>Bacteria</taxon>
        <taxon>Bacillati</taxon>
        <taxon>Bacillota</taxon>
        <taxon>Bacilli</taxon>
        <taxon>Bacillales</taxon>
        <taxon>Staphylococcaceae</taxon>
        <taxon>Salinicoccus</taxon>
    </lineage>
</organism>
<dbReference type="InterPro" id="IPR002347">
    <property type="entry name" value="SDR_fam"/>
</dbReference>
<dbReference type="GO" id="GO:0052588">
    <property type="term" value="F:diacetyl reductase ((S)-acetoin forming) (NAD+) activity"/>
    <property type="evidence" value="ECO:0007669"/>
    <property type="project" value="UniProtKB-EC"/>
</dbReference>
<dbReference type="Proteomes" id="UP000219412">
    <property type="component" value="Unassembled WGS sequence"/>
</dbReference>
<name>A0A285UFW4_9STAP</name>
<dbReference type="Gene3D" id="3.40.50.720">
    <property type="entry name" value="NAD(P)-binding Rossmann-like Domain"/>
    <property type="match status" value="1"/>
</dbReference>
<dbReference type="PRINTS" id="PR00080">
    <property type="entry name" value="SDRFAMILY"/>
</dbReference>
<dbReference type="AlphaFoldDB" id="A0A285UFW4"/>
<comment type="function">
    <text evidence="1">Catalyzes the irreversible reduction of 2,3-butanediol to (S)-acetoin in the presence of NADH.</text>
</comment>
<dbReference type="InterPro" id="IPR036291">
    <property type="entry name" value="NAD(P)-bd_dom_sf"/>
</dbReference>
<gene>
    <name evidence="9" type="ORF">SAMN05878391_1086</name>
</gene>
<dbReference type="OrthoDB" id="306388at2"/>
<evidence type="ECO:0000256" key="3">
    <source>
        <dbReference type="ARBA" id="ARBA00012848"/>
    </source>
</evidence>
<dbReference type="PRINTS" id="PR00081">
    <property type="entry name" value="GDHRDH"/>
</dbReference>
<dbReference type="FunFam" id="3.40.50.720:FF:000084">
    <property type="entry name" value="Short-chain dehydrogenase reductase"/>
    <property type="match status" value="1"/>
</dbReference>
<evidence type="ECO:0000313" key="10">
    <source>
        <dbReference type="Proteomes" id="UP000219412"/>
    </source>
</evidence>
<keyword evidence="5" id="KW-0560">Oxidoreductase</keyword>
<evidence type="ECO:0000256" key="2">
    <source>
        <dbReference type="ARBA" id="ARBA00006484"/>
    </source>
</evidence>
<evidence type="ECO:0000256" key="8">
    <source>
        <dbReference type="ARBA" id="ARBA00047315"/>
    </source>
</evidence>
<dbReference type="Pfam" id="PF13561">
    <property type="entry name" value="adh_short_C2"/>
    <property type="match status" value="1"/>
</dbReference>